<dbReference type="RefSeq" id="XP_015699900.1">
    <property type="nucleotide sequence ID" value="XM_015845674.1"/>
</dbReference>
<evidence type="ECO:0000256" key="3">
    <source>
        <dbReference type="ARBA" id="ARBA00022842"/>
    </source>
</evidence>
<name>C1H4R6_PARBA</name>
<comment type="similarity">
    <text evidence="2 4">Belongs to the terpene synthase family.</text>
</comment>
<dbReference type="Proteomes" id="UP000002059">
    <property type="component" value="Partially assembled WGS sequence"/>
</dbReference>
<dbReference type="PANTHER" id="PTHR35201">
    <property type="entry name" value="TERPENE SYNTHASE"/>
    <property type="match status" value="1"/>
</dbReference>
<evidence type="ECO:0000313" key="7">
    <source>
        <dbReference type="Proteomes" id="UP000002059"/>
    </source>
</evidence>
<dbReference type="PANTHER" id="PTHR35201:SF4">
    <property type="entry name" value="BETA-PINACENE SYNTHASE-RELATED"/>
    <property type="match status" value="1"/>
</dbReference>
<evidence type="ECO:0000313" key="6">
    <source>
        <dbReference type="EMBL" id="EEH34710.2"/>
    </source>
</evidence>
<dbReference type="SFLD" id="SFLDG01020">
    <property type="entry name" value="Terpene_Cyclase_Like_2"/>
    <property type="match status" value="1"/>
</dbReference>
<dbReference type="EC" id="4.2.3.-" evidence="4"/>
<dbReference type="GO" id="GO:0010333">
    <property type="term" value="F:terpene synthase activity"/>
    <property type="evidence" value="ECO:0007669"/>
    <property type="project" value="InterPro"/>
</dbReference>
<gene>
    <name evidence="6" type="ORF">PAAG_05756</name>
</gene>
<keyword evidence="4" id="KW-0456">Lyase</keyword>
<reference evidence="6 7" key="1">
    <citation type="journal article" date="2011" name="PLoS Genet.">
        <title>Comparative genomic analysis of human fungal pathogens causing paracoccidioidomycosis.</title>
        <authorList>
            <person name="Desjardins C.A."/>
            <person name="Champion M.D."/>
            <person name="Holder J.W."/>
            <person name="Muszewska A."/>
            <person name="Goldberg J."/>
            <person name="Bailao A.M."/>
            <person name="Brigido M.M."/>
            <person name="Ferreira M.E."/>
            <person name="Garcia A.M."/>
            <person name="Grynberg M."/>
            <person name="Gujja S."/>
            <person name="Heiman D.I."/>
            <person name="Henn M.R."/>
            <person name="Kodira C.D."/>
            <person name="Leon-Narvaez H."/>
            <person name="Longo L.V."/>
            <person name="Ma L.J."/>
            <person name="Malavazi I."/>
            <person name="Matsuo A.L."/>
            <person name="Morais F.V."/>
            <person name="Pereira M."/>
            <person name="Rodriguez-Brito S."/>
            <person name="Sakthikumar S."/>
            <person name="Salem-Izacc S.M."/>
            <person name="Sykes S.M."/>
            <person name="Teixeira M.M."/>
            <person name="Vallejo M.C."/>
            <person name="Walter M.E."/>
            <person name="Yandava C."/>
            <person name="Young S."/>
            <person name="Zeng Q."/>
            <person name="Zucker J."/>
            <person name="Felipe M.S."/>
            <person name="Goldman G.H."/>
            <person name="Haas B.J."/>
            <person name="McEwen J.G."/>
            <person name="Nino-Vega G."/>
            <person name="Puccia R."/>
            <person name="San-Blas G."/>
            <person name="Soares C.M."/>
            <person name="Birren B.W."/>
            <person name="Cuomo C.A."/>
        </authorList>
    </citation>
    <scope>NUCLEOTIDE SEQUENCE [LARGE SCALE GENOMIC DNA]</scope>
    <source>
        <strain evidence="7">ATCC MYA-826 / Pb01</strain>
    </source>
</reference>
<dbReference type="KEGG" id="pbl:PAAG_05756"/>
<feature type="region of interest" description="Disordered" evidence="5">
    <location>
        <begin position="1"/>
        <end position="23"/>
    </location>
</feature>
<accession>C1H4R6</accession>
<dbReference type="GO" id="GO:0008299">
    <property type="term" value="P:isoprenoid biosynthetic process"/>
    <property type="evidence" value="ECO:0007669"/>
    <property type="project" value="UniProtKB-ARBA"/>
</dbReference>
<evidence type="ECO:0000256" key="4">
    <source>
        <dbReference type="RuleBase" id="RU366034"/>
    </source>
</evidence>
<keyword evidence="4" id="KW-0479">Metal-binding</keyword>
<protein>
    <recommendedName>
        <fullName evidence="4">Terpene synthase</fullName>
        <ecNumber evidence="4">4.2.3.-</ecNumber>
    </recommendedName>
</protein>
<dbReference type="OrthoDB" id="2861623at2759"/>
<dbReference type="OMA" id="WSFRSER"/>
<dbReference type="eggNOG" id="ENOG502SDMI">
    <property type="taxonomic scope" value="Eukaryota"/>
</dbReference>
<dbReference type="VEuPathDB" id="FungiDB:PAAG_05756"/>
<evidence type="ECO:0000256" key="5">
    <source>
        <dbReference type="SAM" id="MobiDB-lite"/>
    </source>
</evidence>
<dbReference type="Gene3D" id="1.10.600.10">
    <property type="entry name" value="Farnesyl Diphosphate Synthase"/>
    <property type="match status" value="1"/>
</dbReference>
<dbReference type="GeneID" id="9095544"/>
<evidence type="ECO:0000256" key="2">
    <source>
        <dbReference type="ARBA" id="ARBA00006333"/>
    </source>
</evidence>
<keyword evidence="3 4" id="KW-0460">Magnesium</keyword>
<dbReference type="Pfam" id="PF19086">
    <property type="entry name" value="Terpene_syn_C_2"/>
    <property type="match status" value="1"/>
</dbReference>
<comment type="cofactor">
    <cofactor evidence="1 4">
        <name>Mg(2+)</name>
        <dbReference type="ChEBI" id="CHEBI:18420"/>
    </cofactor>
</comment>
<dbReference type="GO" id="GO:0046872">
    <property type="term" value="F:metal ion binding"/>
    <property type="evidence" value="ECO:0007669"/>
    <property type="project" value="UniProtKB-KW"/>
</dbReference>
<dbReference type="SFLD" id="SFLDS00005">
    <property type="entry name" value="Isoprenoid_Synthase_Type_I"/>
    <property type="match status" value="1"/>
</dbReference>
<dbReference type="EMBL" id="KN294006">
    <property type="protein sequence ID" value="EEH34710.2"/>
    <property type="molecule type" value="Genomic_DNA"/>
</dbReference>
<dbReference type="InterPro" id="IPR008949">
    <property type="entry name" value="Isoprenoid_synthase_dom_sf"/>
</dbReference>
<dbReference type="InterPro" id="IPR034686">
    <property type="entry name" value="Terpene_cyclase-like_2"/>
</dbReference>
<dbReference type="HOGENOM" id="CLU_042538_3_2_1"/>
<proteinExistence type="inferred from homology"/>
<organism evidence="6 7">
    <name type="scientific">Paracoccidioides lutzii (strain ATCC MYA-826 / Pb01)</name>
    <name type="common">Paracoccidioides brasiliensis</name>
    <dbReference type="NCBI Taxonomy" id="502779"/>
    <lineage>
        <taxon>Eukaryota</taxon>
        <taxon>Fungi</taxon>
        <taxon>Dikarya</taxon>
        <taxon>Ascomycota</taxon>
        <taxon>Pezizomycotina</taxon>
        <taxon>Eurotiomycetes</taxon>
        <taxon>Eurotiomycetidae</taxon>
        <taxon>Onygenales</taxon>
        <taxon>Ajellomycetaceae</taxon>
        <taxon>Paracoccidioides</taxon>
    </lineage>
</organism>
<dbReference type="SUPFAM" id="SSF48576">
    <property type="entry name" value="Terpenoid synthases"/>
    <property type="match status" value="1"/>
</dbReference>
<keyword evidence="7" id="KW-1185">Reference proteome</keyword>
<dbReference type="AlphaFoldDB" id="C1H4R6"/>
<sequence>MYGKTRSPGSRCIEVAPSPPQPPNIKELDLHCGTDTSKYEAPEAALDVKMDCTSDVSSIHSADPSECSFADGTLKGEQQRIIDLLKGQSFTIPYLSKAFPGWYVGINQHYEKIHAEESTFLDKWVERENLREMAKKVNLTLCIACFFPRTTEERLQILFEKMAWFFAFDDDADSFLRADEFADQQVVPFLKYWINPERSGPEPIVLPCCYIYRSCGPKLAVGWSEASKEQFMDTTIEYVNCLFEVSKQRETYLPSIEEYIEGRIINIGVYPTLDLIPFASGIEIPQETLRHEAVQTIRYHVVRIVSLTNDLFSIRKEIKDNQFDNILPLLVMRRGMTVQEAADYTVELIKESYRIVNEAQKRLPALEGKAKDDLAEYIEQCKDQATGSVWFHELSPRYLGQGAFGEQEIRVQL</sequence>
<evidence type="ECO:0000256" key="1">
    <source>
        <dbReference type="ARBA" id="ARBA00001946"/>
    </source>
</evidence>